<dbReference type="NCBIfam" id="TIGR00966">
    <property type="entry name" value="transloc_SecF"/>
    <property type="match status" value="1"/>
</dbReference>
<evidence type="ECO:0000256" key="3">
    <source>
        <dbReference type="ARBA" id="ARBA00022475"/>
    </source>
</evidence>
<dbReference type="InterPro" id="IPR022645">
    <property type="entry name" value="SecD/SecF_bac"/>
</dbReference>
<evidence type="ECO:0000256" key="10">
    <source>
        <dbReference type="SAM" id="MobiDB-lite"/>
    </source>
</evidence>
<keyword evidence="4 9" id="KW-0812">Transmembrane</keyword>
<dbReference type="Proteomes" id="UP000578686">
    <property type="component" value="Unassembled WGS sequence"/>
</dbReference>
<feature type="compositionally biased region" description="Basic residues" evidence="10">
    <location>
        <begin position="376"/>
        <end position="387"/>
    </location>
</feature>
<dbReference type="GO" id="GO:0006605">
    <property type="term" value="P:protein targeting"/>
    <property type="evidence" value="ECO:0007669"/>
    <property type="project" value="UniProtKB-UniRule"/>
</dbReference>
<keyword evidence="6 9" id="KW-1133">Transmembrane helix</keyword>
<keyword evidence="13" id="KW-1185">Reference proteome</keyword>
<evidence type="ECO:0000313" key="12">
    <source>
        <dbReference type="EMBL" id="NJQ05568.1"/>
    </source>
</evidence>
<dbReference type="SUPFAM" id="SSF82866">
    <property type="entry name" value="Multidrug efflux transporter AcrB transmembrane domain"/>
    <property type="match status" value="1"/>
</dbReference>
<evidence type="ECO:0000256" key="8">
    <source>
        <dbReference type="ARBA" id="ARBA00023136"/>
    </source>
</evidence>
<comment type="subunit">
    <text evidence="9">Forms a complex with SecD. Part of the essential Sec protein translocation apparatus which comprises SecA, SecYEG and auxiliary proteins SecDF. Other proteins may also be involved.</text>
</comment>
<gene>
    <name evidence="9 12" type="primary">secF</name>
    <name evidence="12" type="ORF">HCN56_08290</name>
</gene>
<evidence type="ECO:0000313" key="13">
    <source>
        <dbReference type="Proteomes" id="UP000578686"/>
    </source>
</evidence>
<evidence type="ECO:0000256" key="6">
    <source>
        <dbReference type="ARBA" id="ARBA00022989"/>
    </source>
</evidence>
<keyword evidence="8 9" id="KW-0472">Membrane</keyword>
<comment type="similarity">
    <text evidence="9">Belongs to the SecD/SecF family. SecF subfamily.</text>
</comment>
<evidence type="ECO:0000256" key="5">
    <source>
        <dbReference type="ARBA" id="ARBA00022927"/>
    </source>
</evidence>
<organism evidence="12 13">
    <name type="scientific">Streptomyces lonarensis</name>
    <dbReference type="NCBI Taxonomy" id="700599"/>
    <lineage>
        <taxon>Bacteria</taxon>
        <taxon>Bacillati</taxon>
        <taxon>Actinomycetota</taxon>
        <taxon>Actinomycetes</taxon>
        <taxon>Kitasatosporales</taxon>
        <taxon>Streptomycetaceae</taxon>
        <taxon>Streptomyces</taxon>
    </lineage>
</organism>
<dbReference type="PANTHER" id="PTHR30081">
    <property type="entry name" value="PROTEIN-EXPORT MEMBRANE PROTEIN SEC"/>
    <property type="match status" value="1"/>
</dbReference>
<name>A0A7X6CZT7_9ACTN</name>
<dbReference type="AlphaFoldDB" id="A0A7X6CZT7"/>
<keyword evidence="2 9" id="KW-0813">Transport</keyword>
<dbReference type="NCBIfam" id="TIGR00916">
    <property type="entry name" value="2A0604s01"/>
    <property type="match status" value="1"/>
</dbReference>
<feature type="domain" description="Protein export membrane protein SecD/SecF C-terminal" evidence="11">
    <location>
        <begin position="121"/>
        <end position="304"/>
    </location>
</feature>
<dbReference type="InterPro" id="IPR022813">
    <property type="entry name" value="SecD/SecF_arch_bac"/>
</dbReference>
<feature type="transmembrane region" description="Helical" evidence="9">
    <location>
        <begin position="142"/>
        <end position="159"/>
    </location>
</feature>
<dbReference type="InterPro" id="IPR055344">
    <property type="entry name" value="SecD_SecF_C_bact"/>
</dbReference>
<evidence type="ECO:0000256" key="2">
    <source>
        <dbReference type="ARBA" id="ARBA00022448"/>
    </source>
</evidence>
<proteinExistence type="inferred from homology"/>
<dbReference type="Pfam" id="PF02355">
    <property type="entry name" value="SecD_SecF_C"/>
    <property type="match status" value="1"/>
</dbReference>
<dbReference type="PANTHER" id="PTHR30081:SF8">
    <property type="entry name" value="PROTEIN TRANSLOCASE SUBUNIT SECF"/>
    <property type="match status" value="1"/>
</dbReference>
<evidence type="ECO:0000256" key="4">
    <source>
        <dbReference type="ARBA" id="ARBA00022692"/>
    </source>
</evidence>
<dbReference type="GO" id="GO:0015450">
    <property type="term" value="F:protein-transporting ATPase activity"/>
    <property type="evidence" value="ECO:0007669"/>
    <property type="project" value="InterPro"/>
</dbReference>
<reference evidence="12 13" key="1">
    <citation type="submission" date="2020-03" db="EMBL/GenBank/DDBJ databases">
        <title>Draft genome of Streptomyces sp. ventii, isolated from the Axial Seamount in the Pacific Ocean, and resequencing of the two type strains Streptomyces lonarensis strain NCL 716 and Streptomyces bohaiensis strain 11A07.</title>
        <authorList>
            <person name="Loughran R.M."/>
            <person name="Pfannmuller K.M."/>
            <person name="Wasson B.J."/>
            <person name="Deadmond M.C."/>
            <person name="Paddock B.E."/>
            <person name="Koyack M.J."/>
            <person name="Gallegos D.A."/>
            <person name="Mitchell E.A."/>
            <person name="Ushijima B."/>
            <person name="Saw J.H."/>
            <person name="Mcphail K.L."/>
            <person name="Videau P."/>
        </authorList>
    </citation>
    <scope>NUCLEOTIDE SEQUENCE [LARGE SCALE GENOMIC DNA]</scope>
    <source>
        <strain evidence="12 13">NCL716</strain>
    </source>
</reference>
<protein>
    <recommendedName>
        <fullName evidence="9">Protein-export membrane protein SecF</fullName>
    </recommendedName>
</protein>
<feature type="transmembrane region" description="Helical" evidence="9">
    <location>
        <begin position="193"/>
        <end position="214"/>
    </location>
</feature>
<dbReference type="InterPro" id="IPR048634">
    <property type="entry name" value="SecD_SecF_C"/>
</dbReference>
<evidence type="ECO:0000256" key="1">
    <source>
        <dbReference type="ARBA" id="ARBA00004651"/>
    </source>
</evidence>
<keyword evidence="7 9" id="KW-0811">Translocation</keyword>
<dbReference type="GO" id="GO:0005886">
    <property type="term" value="C:plasma membrane"/>
    <property type="evidence" value="ECO:0007669"/>
    <property type="project" value="UniProtKB-SubCell"/>
</dbReference>
<sequence>MARLSTLGARLYRGETAYDFVGKRKFWYAISVLLVIVSLTGLGVRGLFLGVEFQGGAVYNTPDSSSLTVEEAREVVRETVDQEARVQTVGDSGALRIQVTDLETEQSDVTRAAIADAAGVPVEQVDAELVGPSWGEQMTEKAFQGMIIFMVLVCVYLAITFEWRMSLAAMVALLFDLIITIGVYALAGFEVTPGTVVGLLTILSYSIYDTVVVFDKAQEKTADLEKQSRFTYGELSNQAVNATIVRSMNTSITGALPVAALLFIGTGLLGGGMLKDIALPLLVGLIAGTYSSLFIAVPVVVDFKLRDPAIRGHERNVLAKRAERGGSAPSPAAGQPKSGLPGQGGEDRTEEEADAAAHAAATGQVTVERRQPVSRGRNRGRPSGKRR</sequence>
<evidence type="ECO:0000256" key="7">
    <source>
        <dbReference type="ARBA" id="ARBA00023010"/>
    </source>
</evidence>
<dbReference type="HAMAP" id="MF_01464_B">
    <property type="entry name" value="SecF_B"/>
    <property type="match status" value="1"/>
</dbReference>
<feature type="transmembrane region" description="Helical" evidence="9">
    <location>
        <begin position="277"/>
        <end position="301"/>
    </location>
</feature>
<dbReference type="GO" id="GO:0065002">
    <property type="term" value="P:intracellular protein transmembrane transport"/>
    <property type="evidence" value="ECO:0007669"/>
    <property type="project" value="UniProtKB-UniRule"/>
</dbReference>
<evidence type="ECO:0000259" key="11">
    <source>
        <dbReference type="Pfam" id="PF02355"/>
    </source>
</evidence>
<feature type="region of interest" description="Disordered" evidence="10">
    <location>
        <begin position="322"/>
        <end position="387"/>
    </location>
</feature>
<dbReference type="GO" id="GO:0043952">
    <property type="term" value="P:protein transport by the Sec complex"/>
    <property type="evidence" value="ECO:0007669"/>
    <property type="project" value="UniProtKB-UniRule"/>
</dbReference>
<comment type="function">
    <text evidence="9">Part of the Sec protein translocase complex. Interacts with the SecYEG preprotein conducting channel. SecDF uses the proton motive force (PMF) to complete protein translocation after the ATP-dependent function of SecA.</text>
</comment>
<comment type="subcellular location">
    <subcellularLocation>
        <location evidence="1 9">Cell membrane</location>
        <topology evidence="1 9">Multi-pass membrane protein</topology>
    </subcellularLocation>
</comment>
<dbReference type="Gene3D" id="1.20.1640.10">
    <property type="entry name" value="Multidrug efflux transporter AcrB transmembrane domain"/>
    <property type="match status" value="1"/>
</dbReference>
<evidence type="ECO:0000256" key="9">
    <source>
        <dbReference type="HAMAP-Rule" id="MF_01464"/>
    </source>
</evidence>
<accession>A0A7X6CZT7</accession>
<keyword evidence="5 9" id="KW-0653">Protein transport</keyword>
<comment type="caution">
    <text evidence="12">The sequence shown here is derived from an EMBL/GenBank/DDBJ whole genome shotgun (WGS) entry which is preliminary data.</text>
</comment>
<feature type="transmembrane region" description="Helical" evidence="9">
    <location>
        <begin position="26"/>
        <end position="48"/>
    </location>
</feature>
<dbReference type="PRINTS" id="PR01755">
    <property type="entry name" value="SECFTRNLCASE"/>
</dbReference>
<dbReference type="InterPro" id="IPR005665">
    <property type="entry name" value="SecF_bac"/>
</dbReference>
<feature type="transmembrane region" description="Helical" evidence="9">
    <location>
        <begin position="166"/>
        <end position="187"/>
    </location>
</feature>
<keyword evidence="3 9" id="KW-1003">Cell membrane</keyword>
<feature type="transmembrane region" description="Helical" evidence="9">
    <location>
        <begin position="252"/>
        <end position="271"/>
    </location>
</feature>
<dbReference type="EMBL" id="JAAVJD010000041">
    <property type="protein sequence ID" value="NJQ05568.1"/>
    <property type="molecule type" value="Genomic_DNA"/>
</dbReference>
<dbReference type="RefSeq" id="WP_167968850.1">
    <property type="nucleotide sequence ID" value="NZ_BHZG01000361.1"/>
</dbReference>